<dbReference type="AlphaFoldDB" id="A0A7S4I0Y2"/>
<protein>
    <recommendedName>
        <fullName evidence="9">Cell cycle control protein 50A</fullName>
    </recommendedName>
</protein>
<comment type="similarity">
    <text evidence="2 6">Belongs to the CDC50/LEM3 family.</text>
</comment>
<evidence type="ECO:0000256" key="6">
    <source>
        <dbReference type="PIRNR" id="PIRNR015840"/>
    </source>
</evidence>
<dbReference type="PANTHER" id="PTHR10926:SF0">
    <property type="entry name" value="CDC50, ISOFORM A"/>
    <property type="match status" value="1"/>
</dbReference>
<dbReference type="GO" id="GO:0005783">
    <property type="term" value="C:endoplasmic reticulum"/>
    <property type="evidence" value="ECO:0007669"/>
    <property type="project" value="TreeGrafter"/>
</dbReference>
<comment type="subcellular location">
    <subcellularLocation>
        <location evidence="1">Membrane</location>
        <topology evidence="1">Multi-pass membrane protein</topology>
    </subcellularLocation>
</comment>
<dbReference type="GO" id="GO:0005794">
    <property type="term" value="C:Golgi apparatus"/>
    <property type="evidence" value="ECO:0007669"/>
    <property type="project" value="TreeGrafter"/>
</dbReference>
<evidence type="ECO:0000256" key="5">
    <source>
        <dbReference type="ARBA" id="ARBA00023136"/>
    </source>
</evidence>
<dbReference type="Pfam" id="PF03381">
    <property type="entry name" value="CDC50"/>
    <property type="match status" value="1"/>
</dbReference>
<evidence type="ECO:0000256" key="3">
    <source>
        <dbReference type="ARBA" id="ARBA00022692"/>
    </source>
</evidence>
<evidence type="ECO:0000256" key="7">
    <source>
        <dbReference type="SAM" id="Phobius"/>
    </source>
</evidence>
<keyword evidence="4 7" id="KW-1133">Transmembrane helix</keyword>
<evidence type="ECO:0000256" key="1">
    <source>
        <dbReference type="ARBA" id="ARBA00004141"/>
    </source>
</evidence>
<dbReference type="InterPro" id="IPR005045">
    <property type="entry name" value="CDC50/LEM3_fam"/>
</dbReference>
<feature type="transmembrane region" description="Helical" evidence="7">
    <location>
        <begin position="281"/>
        <end position="303"/>
    </location>
</feature>
<evidence type="ECO:0000313" key="8">
    <source>
        <dbReference type="EMBL" id="CAE2215384.1"/>
    </source>
</evidence>
<keyword evidence="5 6" id="KW-0472">Membrane</keyword>
<evidence type="ECO:0000256" key="2">
    <source>
        <dbReference type="ARBA" id="ARBA00009457"/>
    </source>
</evidence>
<accession>A0A7S4I0Y2</accession>
<dbReference type="EMBL" id="HBKP01009871">
    <property type="protein sequence ID" value="CAE2215384.1"/>
    <property type="molecule type" value="Transcribed_RNA"/>
</dbReference>
<proteinExistence type="inferred from homology"/>
<dbReference type="PIRSF" id="PIRSF015840">
    <property type="entry name" value="DUF284_TM_euk"/>
    <property type="match status" value="1"/>
</dbReference>
<name>A0A7S4I0Y2_9EUKA</name>
<keyword evidence="3 7" id="KW-0812">Transmembrane</keyword>
<gene>
    <name evidence="8" type="ORF">VSP0166_LOCUS6971</name>
</gene>
<evidence type="ECO:0008006" key="9">
    <source>
        <dbReference type="Google" id="ProtNLM"/>
    </source>
</evidence>
<feature type="transmembrane region" description="Helical" evidence="7">
    <location>
        <begin position="44"/>
        <end position="66"/>
    </location>
</feature>
<dbReference type="PANTHER" id="PTHR10926">
    <property type="entry name" value="CELL CYCLE CONTROL PROTEIN 50"/>
    <property type="match status" value="1"/>
</dbReference>
<dbReference type="GO" id="GO:0005886">
    <property type="term" value="C:plasma membrane"/>
    <property type="evidence" value="ECO:0007669"/>
    <property type="project" value="TreeGrafter"/>
</dbReference>
<evidence type="ECO:0000256" key="4">
    <source>
        <dbReference type="ARBA" id="ARBA00022989"/>
    </source>
</evidence>
<organism evidence="8">
    <name type="scientific">Vannella robusta</name>
    <dbReference type="NCBI Taxonomy" id="1487602"/>
    <lineage>
        <taxon>Eukaryota</taxon>
        <taxon>Amoebozoa</taxon>
        <taxon>Discosea</taxon>
        <taxon>Flabellinia</taxon>
        <taxon>Vannellidae</taxon>
        <taxon>Vannella</taxon>
    </lineage>
</organism>
<reference evidence="8" key="1">
    <citation type="submission" date="2021-01" db="EMBL/GenBank/DDBJ databases">
        <authorList>
            <person name="Corre E."/>
            <person name="Pelletier E."/>
            <person name="Niang G."/>
            <person name="Scheremetjew M."/>
            <person name="Finn R."/>
            <person name="Kale V."/>
            <person name="Holt S."/>
            <person name="Cochrane G."/>
            <person name="Meng A."/>
            <person name="Brown T."/>
            <person name="Cohen L."/>
        </authorList>
    </citation>
    <scope>NUCLEOTIDE SEQUENCE</scope>
    <source>
        <strain evidence="8">DIVA3 518/3/11/1/6</strain>
    </source>
</reference>
<sequence>MAKPTPPPPKSKVIRAKRRVTKIGPFYDFKQQECWSCMAIMRPLPMAICLAILGVICVIFGIIWGVSASFAKESLTYRYDNLCDLNRKCTFRFELEEDLEAPVYLYYRIEGFYQAYRKYYGSRSFSQLRGENANDYDTLGGCTPKISEDDEENDPSAVFLPCGLIATSFFNDTYTLLKDNGERVDQSSKDVNIPSDASLYDDPGPDTEGIRVVNSFENPLLMVWMRAAALPNFIKLYAIIDEDLDAGMYKMEIKNHYPVEEYNARKYFKLATTTWIGGRNFFLGFALLAIGIILFLFSFFICLKSCLWPRKLGNIAYLDWENN</sequence>